<evidence type="ECO:0000313" key="2">
    <source>
        <dbReference type="Proteomes" id="UP000198672"/>
    </source>
</evidence>
<name>A0A1H3CMJ5_ALLWA</name>
<dbReference type="STRING" id="61595.SAMN05421644_10648"/>
<reference evidence="2" key="1">
    <citation type="submission" date="2016-10" db="EMBL/GenBank/DDBJ databases">
        <authorList>
            <person name="Varghese N."/>
            <person name="Submissions S."/>
        </authorList>
    </citation>
    <scope>NUCLEOTIDE SEQUENCE [LARGE SCALE GENOMIC DNA]</scope>
    <source>
        <strain evidence="2">DSM 173</strain>
    </source>
</reference>
<gene>
    <name evidence="1" type="ORF">SAMN05421644_10648</name>
</gene>
<protein>
    <submittedName>
        <fullName evidence="1">Uncharacterized protein</fullName>
    </submittedName>
</protein>
<dbReference type="AlphaFoldDB" id="A0A1H3CMJ5"/>
<accession>A0A1H3CMJ5</accession>
<proteinExistence type="predicted"/>
<evidence type="ECO:0000313" key="1">
    <source>
        <dbReference type="EMBL" id="SDX54659.1"/>
    </source>
</evidence>
<organism evidence="1 2">
    <name type="scientific">Allochromatium warmingii</name>
    <name type="common">Chromatium warmingii</name>
    <dbReference type="NCBI Taxonomy" id="61595"/>
    <lineage>
        <taxon>Bacteria</taxon>
        <taxon>Pseudomonadati</taxon>
        <taxon>Pseudomonadota</taxon>
        <taxon>Gammaproteobacteria</taxon>
        <taxon>Chromatiales</taxon>
        <taxon>Chromatiaceae</taxon>
        <taxon>Allochromatium</taxon>
    </lineage>
</organism>
<dbReference type="EMBL" id="FNOW01000006">
    <property type="protein sequence ID" value="SDX54659.1"/>
    <property type="molecule type" value="Genomic_DNA"/>
</dbReference>
<dbReference type="Proteomes" id="UP000198672">
    <property type="component" value="Unassembled WGS sequence"/>
</dbReference>
<keyword evidence="2" id="KW-1185">Reference proteome</keyword>
<sequence length="47" mass="5614">MSVWEKYELILDLITLIFRNSDARPIRRAGMCAQRRQVDILECFRSV</sequence>